<evidence type="ECO:0000256" key="3">
    <source>
        <dbReference type="ARBA" id="ARBA00022722"/>
    </source>
</evidence>
<dbReference type="Proteomes" id="UP000033072">
    <property type="component" value="Chromosome"/>
</dbReference>
<keyword evidence="3" id="KW-0540">Nuclease</keyword>
<dbReference type="GO" id="GO:0000166">
    <property type="term" value="F:nucleotide binding"/>
    <property type="evidence" value="ECO:0007669"/>
    <property type="project" value="UniProtKB-KW"/>
</dbReference>
<dbReference type="Pfam" id="PF01934">
    <property type="entry name" value="HepT-like"/>
    <property type="match status" value="1"/>
</dbReference>
<dbReference type="GO" id="GO:0004540">
    <property type="term" value="F:RNA nuclease activity"/>
    <property type="evidence" value="ECO:0007669"/>
    <property type="project" value="InterPro"/>
</dbReference>
<dbReference type="GO" id="GO:0016787">
    <property type="term" value="F:hydrolase activity"/>
    <property type="evidence" value="ECO:0007669"/>
    <property type="project" value="UniProtKB-KW"/>
</dbReference>
<dbReference type="STRING" id="1434111.MSLAZ_0841"/>
<dbReference type="GeneID" id="24805555"/>
<evidence type="ECO:0000313" key="7">
    <source>
        <dbReference type="Proteomes" id="UP000033072"/>
    </source>
</evidence>
<evidence type="ECO:0000256" key="2">
    <source>
        <dbReference type="ARBA" id="ARBA00022649"/>
    </source>
</evidence>
<dbReference type="EMBL" id="CP009515">
    <property type="protein sequence ID" value="AKB74102.1"/>
    <property type="molecule type" value="Genomic_DNA"/>
</dbReference>
<dbReference type="InterPro" id="IPR008201">
    <property type="entry name" value="HepT-like"/>
</dbReference>
<dbReference type="RefSeq" id="WP_048124877.1">
    <property type="nucleotide sequence ID" value="NZ_CP009515.1"/>
</dbReference>
<dbReference type="PANTHER" id="PTHR34139">
    <property type="entry name" value="UPF0331 PROTEIN MJ0127"/>
    <property type="match status" value="1"/>
</dbReference>
<dbReference type="InterPro" id="IPR051813">
    <property type="entry name" value="HepT_RNase_toxin"/>
</dbReference>
<dbReference type="GO" id="GO:0110001">
    <property type="term" value="C:toxin-antitoxin complex"/>
    <property type="evidence" value="ECO:0007669"/>
    <property type="project" value="InterPro"/>
</dbReference>
<keyword evidence="5" id="KW-0378">Hydrolase</keyword>
<keyword evidence="4" id="KW-0547">Nucleotide-binding</keyword>
<dbReference type="KEGG" id="mls:MSLAZ_0841"/>
<name>A0A0E3S4J6_9EURY</name>
<dbReference type="HOGENOM" id="CLU_142825_3_3_2"/>
<dbReference type="PANTHER" id="PTHR34139:SF1">
    <property type="entry name" value="RNASE MJ1380-RELATED"/>
    <property type="match status" value="1"/>
</dbReference>
<keyword evidence="7" id="KW-1185">Reference proteome</keyword>
<keyword evidence="2" id="KW-1277">Toxin-antitoxin system</keyword>
<protein>
    <recommendedName>
        <fullName evidence="8">Nucleotidyltransferase</fullName>
    </recommendedName>
</protein>
<evidence type="ECO:0000256" key="1">
    <source>
        <dbReference type="ARBA" id="ARBA00022553"/>
    </source>
</evidence>
<keyword evidence="1" id="KW-0597">Phosphoprotein</keyword>
<dbReference type="AlphaFoldDB" id="A0A0E3S4J6"/>
<accession>A0A0E3S4J6</accession>
<dbReference type="OrthoDB" id="318716at2157"/>
<organism evidence="6 7">
    <name type="scientific">Methanosarcina lacustris Z-7289</name>
    <dbReference type="NCBI Taxonomy" id="1434111"/>
    <lineage>
        <taxon>Archaea</taxon>
        <taxon>Methanobacteriati</taxon>
        <taxon>Methanobacteriota</taxon>
        <taxon>Stenosarchaea group</taxon>
        <taxon>Methanomicrobia</taxon>
        <taxon>Methanosarcinales</taxon>
        <taxon>Methanosarcinaceae</taxon>
        <taxon>Methanosarcina</taxon>
    </lineage>
</organism>
<evidence type="ECO:0000256" key="4">
    <source>
        <dbReference type="ARBA" id="ARBA00022741"/>
    </source>
</evidence>
<evidence type="ECO:0000313" key="6">
    <source>
        <dbReference type="EMBL" id="AKB74102.1"/>
    </source>
</evidence>
<dbReference type="PATRIC" id="fig|1434111.4.peg.1072"/>
<reference evidence="6 7" key="1">
    <citation type="submission" date="2014-07" db="EMBL/GenBank/DDBJ databases">
        <title>Methanogenic archaea and the global carbon cycle.</title>
        <authorList>
            <person name="Henriksen J.R."/>
            <person name="Luke J."/>
            <person name="Reinhart S."/>
            <person name="Benedict M.N."/>
            <person name="Youngblut N.D."/>
            <person name="Metcalf M.E."/>
            <person name="Whitaker R.J."/>
            <person name="Metcalf W.W."/>
        </authorList>
    </citation>
    <scope>NUCLEOTIDE SEQUENCE [LARGE SCALE GENOMIC DNA]</scope>
    <source>
        <strain evidence="6 7">Z-7289</strain>
    </source>
</reference>
<evidence type="ECO:0000256" key="5">
    <source>
        <dbReference type="ARBA" id="ARBA00022801"/>
    </source>
</evidence>
<proteinExistence type="predicted"/>
<gene>
    <name evidence="6" type="ORF">MSLAZ_0841</name>
</gene>
<evidence type="ECO:0008006" key="8">
    <source>
        <dbReference type="Google" id="ProtNLM"/>
    </source>
</evidence>
<sequence>MRSPILYLSEMLSASINVKSFIEEMDKDAFLKDEKTKSAVVRQLEIIGEAAKAIPADIRSLAPELDWRSIAGMRDRMIHAYFNVDYNLVWDTVVNDVPVFEQTIERLIGELDSSN</sequence>